<feature type="domain" description="Type IX secretion system protein PorV" evidence="2">
    <location>
        <begin position="24"/>
        <end position="258"/>
    </location>
</feature>
<reference evidence="4" key="1">
    <citation type="submission" date="2016-04" db="EMBL/GenBank/DDBJ databases">
        <authorList>
            <person name="Chen L."/>
            <person name="Zhuang W."/>
            <person name="Wang G."/>
        </authorList>
    </citation>
    <scope>NUCLEOTIDE SEQUENCE [LARGE SCALE GENOMIC DNA]</scope>
    <source>
        <strain evidence="4">208</strain>
    </source>
</reference>
<keyword evidence="4" id="KW-1185">Reference proteome</keyword>
<evidence type="ECO:0000313" key="4">
    <source>
        <dbReference type="Proteomes" id="UP000192276"/>
    </source>
</evidence>
<sequence>MMRKLLITAVSIFCSGVLVAQENNSINITTTAVPFLRISPDARSGGMGDAGIAISPDANSVFYNQAKMPFASKPTAIGATYTPWLKEVADNMYLATLAGYHQLDQWQSVSASLRYFNAGDVSMVDYSGNKLQTVRPREFSFDLGYSRKLSDKIGLGIALRYISSKLVTGAVNGTSYKAGNAVAADLSAFYTGAGENGSGWTAGISLSNLGSKIGYTEDDDNKDFLPAGLGVGVAYTEVWNDDNKMTFTVQADKLLVPKVPLTLEEMPGYRNKSVVSGWFDSFDNNALQLAFGTEYIFKDQLYLRLGYNSKSYSYGNWQYVTAGAGVRFSTAMVNFSYLVPTGDKVNRNPLGNTVRLGFVVAIKK</sequence>
<dbReference type="AlphaFoldDB" id="A0A1V9FE53"/>
<dbReference type="InterPro" id="IPR047799">
    <property type="entry name" value="T9SS_OM_PorV"/>
</dbReference>
<dbReference type="Pfam" id="PF19572">
    <property type="entry name" value="PorV"/>
    <property type="match status" value="1"/>
</dbReference>
<dbReference type="EMBL" id="LWBP01000199">
    <property type="protein sequence ID" value="OQP56592.1"/>
    <property type="molecule type" value="Genomic_DNA"/>
</dbReference>
<dbReference type="InterPro" id="IPR045741">
    <property type="entry name" value="PorV"/>
</dbReference>
<dbReference type="Proteomes" id="UP000192276">
    <property type="component" value="Unassembled WGS sequence"/>
</dbReference>
<dbReference type="STRING" id="550983.A4R26_05385"/>
<dbReference type="SUPFAM" id="SSF56935">
    <property type="entry name" value="Porins"/>
    <property type="match status" value="1"/>
</dbReference>
<dbReference type="Gene3D" id="2.40.160.60">
    <property type="entry name" value="Outer membrane protein transport protein (OMPP1/FadL/TodX)"/>
    <property type="match status" value="1"/>
</dbReference>
<accession>A0A1V9FE53</accession>
<feature type="chain" id="PRO_5012958088" description="Type IX secretion system protein PorV domain-containing protein" evidence="1">
    <location>
        <begin position="21"/>
        <end position="364"/>
    </location>
</feature>
<dbReference type="NCBIfam" id="NF033710">
    <property type="entry name" value="T9SS_OM_PorV"/>
    <property type="match status" value="1"/>
</dbReference>
<organism evidence="3 4">
    <name type="scientific">Niastella populi</name>
    <dbReference type="NCBI Taxonomy" id="550983"/>
    <lineage>
        <taxon>Bacteria</taxon>
        <taxon>Pseudomonadati</taxon>
        <taxon>Bacteroidota</taxon>
        <taxon>Chitinophagia</taxon>
        <taxon>Chitinophagales</taxon>
        <taxon>Chitinophagaceae</taxon>
        <taxon>Niastella</taxon>
    </lineage>
</organism>
<dbReference type="NCBIfam" id="NF033709">
    <property type="entry name" value="PorV_fam"/>
    <property type="match status" value="1"/>
</dbReference>
<gene>
    <name evidence="3" type="ORF">A4R26_05385</name>
</gene>
<evidence type="ECO:0000256" key="1">
    <source>
        <dbReference type="SAM" id="SignalP"/>
    </source>
</evidence>
<feature type="signal peptide" evidence="1">
    <location>
        <begin position="1"/>
        <end position="20"/>
    </location>
</feature>
<keyword evidence="1" id="KW-0732">Signal</keyword>
<evidence type="ECO:0000313" key="3">
    <source>
        <dbReference type="EMBL" id="OQP56592.1"/>
    </source>
</evidence>
<proteinExistence type="predicted"/>
<evidence type="ECO:0000259" key="2">
    <source>
        <dbReference type="Pfam" id="PF19572"/>
    </source>
</evidence>
<comment type="caution">
    <text evidence="3">The sequence shown here is derived from an EMBL/GenBank/DDBJ whole genome shotgun (WGS) entry which is preliminary data.</text>
</comment>
<name>A0A1V9FE53_9BACT</name>
<protein>
    <recommendedName>
        <fullName evidence="2">Type IX secretion system protein PorV domain-containing protein</fullName>
    </recommendedName>
</protein>